<keyword evidence="6" id="KW-0436">Ligase</keyword>
<dbReference type="InterPro" id="IPR004666">
    <property type="entry name" value="Rp_bS6_RimK/Lys_biosynth_LsyX"/>
</dbReference>
<evidence type="ECO:0000313" key="7">
    <source>
        <dbReference type="Proteomes" id="UP000040576"/>
    </source>
</evidence>
<dbReference type="InterPro" id="IPR013815">
    <property type="entry name" value="ATP_grasp_subdomain_1"/>
</dbReference>
<gene>
    <name evidence="6" type="ORF">BT1A1_0934</name>
</gene>
<evidence type="ECO:0000256" key="2">
    <source>
        <dbReference type="ARBA" id="ARBA00022741"/>
    </source>
</evidence>
<dbReference type="InterPro" id="IPR013651">
    <property type="entry name" value="ATP-grasp_RimK-type"/>
</dbReference>
<dbReference type="Gene3D" id="3.40.50.20">
    <property type="match status" value="1"/>
</dbReference>
<keyword evidence="2 4" id="KW-0547">Nucleotide-binding</keyword>
<keyword evidence="1" id="KW-0479">Metal-binding</keyword>
<keyword evidence="7" id="KW-1185">Reference proteome</keyword>
<organism evidence="6 7">
    <name type="scientific">Caldibacillus thermoamylovorans</name>
    <dbReference type="NCBI Taxonomy" id="35841"/>
    <lineage>
        <taxon>Bacteria</taxon>
        <taxon>Bacillati</taxon>
        <taxon>Bacillota</taxon>
        <taxon>Bacilli</taxon>
        <taxon>Bacillales</taxon>
        <taxon>Bacillaceae</taxon>
        <taxon>Caldibacillus</taxon>
    </lineage>
</organism>
<dbReference type="RefSeq" id="WP_034768577.1">
    <property type="nucleotide sequence ID" value="NZ_CCRF01000035.1"/>
</dbReference>
<reference evidence="6 7" key="1">
    <citation type="submission" date="2014-07" db="EMBL/GenBank/DDBJ databases">
        <authorList>
            <person name="Wibberg Daniel"/>
        </authorList>
    </citation>
    <scope>NUCLEOTIDE SEQUENCE [LARGE SCALE GENOMIC DNA]</scope>
</reference>
<evidence type="ECO:0000256" key="1">
    <source>
        <dbReference type="ARBA" id="ARBA00022723"/>
    </source>
</evidence>
<keyword evidence="3 4" id="KW-0067">ATP-binding</keyword>
<evidence type="ECO:0000256" key="3">
    <source>
        <dbReference type="ARBA" id="ARBA00022840"/>
    </source>
</evidence>
<dbReference type="GO" id="GO:0005737">
    <property type="term" value="C:cytoplasm"/>
    <property type="evidence" value="ECO:0007669"/>
    <property type="project" value="TreeGrafter"/>
</dbReference>
<accession>A0A090IRS0</accession>
<dbReference type="GO" id="GO:0005524">
    <property type="term" value="F:ATP binding"/>
    <property type="evidence" value="ECO:0007669"/>
    <property type="project" value="UniProtKB-UniRule"/>
</dbReference>
<proteinExistence type="predicted"/>
<sequence>MHSGLLIYGRDDYKKNQWFAEQLVARAQKHGLTIDLVLTDELFLGIDEQFYAEARRKRLVTPNFVINRSRNSIIATHFEKMGCRVFNSAFITEICNHKGKTHQFINSHGIKSVKTWLGNRHDFCVEQFDGDFPFILKSVAGHGGREVFLIANEKELTEKLAAFSGDEFILQEVCTNPGVDIRVFVLGNEILAAVKRYSEKSFKANFSLGGKVEPYSLNDDEKRLVKKITQLAQFDFVGIDFILDEEGRFLFNEIEDVVGSRVLYKCYDMDVVGKYLAYIEKSQKGK</sequence>
<dbReference type="GO" id="GO:0046872">
    <property type="term" value="F:metal ion binding"/>
    <property type="evidence" value="ECO:0007669"/>
    <property type="project" value="UniProtKB-KW"/>
</dbReference>
<dbReference type="SUPFAM" id="SSF56059">
    <property type="entry name" value="Glutathione synthetase ATP-binding domain-like"/>
    <property type="match status" value="1"/>
</dbReference>
<dbReference type="Pfam" id="PF08443">
    <property type="entry name" value="RimK"/>
    <property type="match status" value="1"/>
</dbReference>
<dbReference type="Gene3D" id="3.30.470.20">
    <property type="entry name" value="ATP-grasp fold, B domain"/>
    <property type="match status" value="1"/>
</dbReference>
<dbReference type="EMBL" id="CCRF01000035">
    <property type="protein sequence ID" value="CEE00781.1"/>
    <property type="molecule type" value="Genomic_DNA"/>
</dbReference>
<dbReference type="NCBIfam" id="TIGR00768">
    <property type="entry name" value="rimK_fam"/>
    <property type="match status" value="1"/>
</dbReference>
<dbReference type="GO" id="GO:0018169">
    <property type="term" value="F:ribosomal S6-glutamic acid ligase activity"/>
    <property type="evidence" value="ECO:0007669"/>
    <property type="project" value="TreeGrafter"/>
</dbReference>
<dbReference type="PANTHER" id="PTHR21621:SF0">
    <property type="entry name" value="BETA-CITRYLGLUTAMATE SYNTHASE B-RELATED"/>
    <property type="match status" value="1"/>
</dbReference>
<dbReference type="AlphaFoldDB" id="A0A090IRS0"/>
<feature type="domain" description="ATP-grasp" evidence="5">
    <location>
        <begin position="102"/>
        <end position="280"/>
    </location>
</feature>
<name>A0A090IRS0_9BACI</name>
<dbReference type="PANTHER" id="PTHR21621">
    <property type="entry name" value="RIBOSOMAL PROTEIN S6 MODIFICATION PROTEIN"/>
    <property type="match status" value="1"/>
</dbReference>
<protein>
    <submittedName>
        <fullName evidence="6">RimK family alpha-L-glutamate ligase</fullName>
    </submittedName>
</protein>
<dbReference type="InterPro" id="IPR011761">
    <property type="entry name" value="ATP-grasp"/>
</dbReference>
<evidence type="ECO:0000259" key="5">
    <source>
        <dbReference type="PROSITE" id="PS50975"/>
    </source>
</evidence>
<dbReference type="Gene3D" id="3.30.1490.20">
    <property type="entry name" value="ATP-grasp fold, A domain"/>
    <property type="match status" value="1"/>
</dbReference>
<evidence type="ECO:0000313" key="6">
    <source>
        <dbReference type="EMBL" id="CEE00781.1"/>
    </source>
</evidence>
<dbReference type="Proteomes" id="UP000040576">
    <property type="component" value="Unassembled WGS sequence"/>
</dbReference>
<dbReference type="GO" id="GO:0009432">
    <property type="term" value="P:SOS response"/>
    <property type="evidence" value="ECO:0007669"/>
    <property type="project" value="TreeGrafter"/>
</dbReference>
<dbReference type="PROSITE" id="PS50975">
    <property type="entry name" value="ATP_GRASP"/>
    <property type="match status" value="1"/>
</dbReference>
<evidence type="ECO:0000256" key="4">
    <source>
        <dbReference type="PROSITE-ProRule" id="PRU00409"/>
    </source>
</evidence>